<keyword evidence="8 14" id="KW-0863">Zinc-finger</keyword>
<dbReference type="GO" id="GO:0061630">
    <property type="term" value="F:ubiquitin protein ligase activity"/>
    <property type="evidence" value="ECO:0007669"/>
    <property type="project" value="UniProtKB-EC"/>
</dbReference>
<dbReference type="STRING" id="113540.ENSSFOP00015058139"/>
<reference evidence="18 19" key="1">
    <citation type="submission" date="2015-08" db="EMBL/GenBank/DDBJ databases">
        <title>The genome of the Asian arowana (Scleropages formosus).</title>
        <authorList>
            <person name="Tan M.H."/>
            <person name="Gan H.M."/>
            <person name="Croft L.J."/>
            <person name="Austin C.M."/>
        </authorList>
    </citation>
    <scope>NUCLEOTIDE SEQUENCE [LARGE SCALE GENOMIC DNA]</scope>
    <source>
        <strain evidence="18">Aro1</strain>
    </source>
</reference>
<dbReference type="CDD" id="cd16470">
    <property type="entry name" value="RING-H2_RNF25"/>
    <property type="match status" value="1"/>
</dbReference>
<dbReference type="SUPFAM" id="SSF54495">
    <property type="entry name" value="UBC-like"/>
    <property type="match status" value="1"/>
</dbReference>
<dbReference type="Pfam" id="PF05773">
    <property type="entry name" value="RWD"/>
    <property type="match status" value="1"/>
</dbReference>
<organism evidence="18 19">
    <name type="scientific">Scleropages formosus</name>
    <name type="common">Asian bonytongue</name>
    <name type="synonym">Osteoglossum formosum</name>
    <dbReference type="NCBI Taxonomy" id="113540"/>
    <lineage>
        <taxon>Eukaryota</taxon>
        <taxon>Metazoa</taxon>
        <taxon>Chordata</taxon>
        <taxon>Craniata</taxon>
        <taxon>Vertebrata</taxon>
        <taxon>Euteleostomi</taxon>
        <taxon>Actinopterygii</taxon>
        <taxon>Neopterygii</taxon>
        <taxon>Teleostei</taxon>
        <taxon>Osteoglossocephala</taxon>
        <taxon>Osteoglossomorpha</taxon>
        <taxon>Osteoglossiformes</taxon>
        <taxon>Osteoglossidae</taxon>
        <taxon>Scleropages</taxon>
    </lineage>
</organism>
<keyword evidence="5" id="KW-0963">Cytoplasm</keyword>
<dbReference type="PROSITE" id="PS50908">
    <property type="entry name" value="RWD"/>
    <property type="match status" value="1"/>
</dbReference>
<comment type="catalytic activity">
    <reaction evidence="1">
        <text>S-ubiquitinyl-[E2 ubiquitin-conjugating enzyme]-L-cysteine + [acceptor protein]-L-lysine = [E2 ubiquitin-conjugating enzyme]-L-cysteine + N(6)-ubiquitinyl-[acceptor protein]-L-lysine.</text>
        <dbReference type="EC" id="2.3.2.27"/>
    </reaction>
</comment>
<protein>
    <recommendedName>
        <fullName evidence="12">E3 ubiquitin-protein ligase RNF25</fullName>
        <ecNumber evidence="4">2.3.2.27</ecNumber>
    </recommendedName>
    <alternativeName>
        <fullName evidence="13">RING finger protein 25</fullName>
    </alternativeName>
</protein>
<evidence type="ECO:0000256" key="1">
    <source>
        <dbReference type="ARBA" id="ARBA00000900"/>
    </source>
</evidence>
<evidence type="ECO:0000313" key="18">
    <source>
        <dbReference type="EMBL" id="KPP70960.1"/>
    </source>
</evidence>
<evidence type="ECO:0000256" key="5">
    <source>
        <dbReference type="ARBA" id="ARBA00022490"/>
    </source>
</evidence>
<evidence type="ECO:0000256" key="11">
    <source>
        <dbReference type="ARBA" id="ARBA00060737"/>
    </source>
</evidence>
<feature type="compositionally biased region" description="Basic and acidic residues" evidence="15">
    <location>
        <begin position="417"/>
        <end position="441"/>
    </location>
</feature>
<dbReference type="GO" id="GO:0005634">
    <property type="term" value="C:nucleus"/>
    <property type="evidence" value="ECO:0007669"/>
    <property type="project" value="TreeGrafter"/>
</dbReference>
<evidence type="ECO:0000256" key="13">
    <source>
        <dbReference type="ARBA" id="ARBA00075535"/>
    </source>
</evidence>
<dbReference type="GO" id="GO:0008270">
    <property type="term" value="F:zinc ion binding"/>
    <property type="evidence" value="ECO:0007669"/>
    <property type="project" value="UniProtKB-KW"/>
</dbReference>
<dbReference type="FunFam" id="3.10.110.10:FF:000052">
    <property type="entry name" value="Putative e3 ubiquitin-protein ligase rnf25"/>
    <property type="match status" value="1"/>
</dbReference>
<dbReference type="GO" id="GO:0016567">
    <property type="term" value="P:protein ubiquitination"/>
    <property type="evidence" value="ECO:0007669"/>
    <property type="project" value="TreeGrafter"/>
</dbReference>
<dbReference type="InterPro" id="IPR006575">
    <property type="entry name" value="RWD_dom"/>
</dbReference>
<dbReference type="Gene3D" id="3.30.40.10">
    <property type="entry name" value="Zinc/RING finger domain, C3HC4 (zinc finger)"/>
    <property type="match status" value="1"/>
</dbReference>
<dbReference type="SUPFAM" id="SSF57850">
    <property type="entry name" value="RING/U-box"/>
    <property type="match status" value="1"/>
</dbReference>
<dbReference type="SMART" id="SM00184">
    <property type="entry name" value="RING"/>
    <property type="match status" value="1"/>
</dbReference>
<evidence type="ECO:0000256" key="8">
    <source>
        <dbReference type="ARBA" id="ARBA00022771"/>
    </source>
</evidence>
<comment type="pathway">
    <text evidence="3">Protein modification; protein ubiquitination.</text>
</comment>
<sequence length="509" mass="55788">MAADSDVQSEIEVLESIYLEELSVSTSSTGDVEVSVVLYPSTAEDALSQFVRLTLTLTLDSQYPTTPPTISVLHPRGLSDDKLLSVQQCLQAEAQLCLGGPALYQLIEKAKEILTESNIPHGNCVICLYGFKEEEVFTKTSCYHYFHSYCLGRYVAHSETEIREREREMEEDKTRAGVDGLELTVVCPVCREPLTYDLKDLLASPAPCFPTSEQTMVGADFQKKWAEFQTLLERQRERGGVINPEAESNRFLIHTNEMSPDANNTNPCSDGSPCPAMPSAPSADTCPSQPGFSHSQWRGGPGHRRRGQSTGSRRGEGRTRHEEVVEEYVAKLSLSSEGKAGVKGENTTPTGVSQLECRLRGGAEGKLRPCPADCADVERRENACEPKAATPSETQSVKPAKLRSFSAGTPRGSSAPGKERGPKGDVGRRGDLRGSRQRFDTVLESTCQGGDWRETRRDRGGRGQRGRGGVNLQHRARGGSRGIGRDLNPRLLEEEGSCEGNKEVCLHWN</sequence>
<evidence type="ECO:0000259" key="16">
    <source>
        <dbReference type="PROSITE" id="PS50089"/>
    </source>
</evidence>
<evidence type="ECO:0000313" key="19">
    <source>
        <dbReference type="Proteomes" id="UP000034805"/>
    </source>
</evidence>
<evidence type="ECO:0000256" key="6">
    <source>
        <dbReference type="ARBA" id="ARBA00022679"/>
    </source>
</evidence>
<feature type="compositionally biased region" description="Basic and acidic residues" evidence="15">
    <location>
        <begin position="313"/>
        <end position="323"/>
    </location>
</feature>
<dbReference type="PROSITE" id="PS50089">
    <property type="entry name" value="ZF_RING_2"/>
    <property type="match status" value="1"/>
</dbReference>
<dbReference type="Gene3D" id="3.10.110.10">
    <property type="entry name" value="Ubiquitin Conjugating Enzyme"/>
    <property type="match status" value="1"/>
</dbReference>
<keyword evidence="10" id="KW-0862">Zinc</keyword>
<feature type="compositionally biased region" description="Basic and acidic residues" evidence="15">
    <location>
        <begin position="451"/>
        <end position="461"/>
    </location>
</feature>
<keyword evidence="7" id="KW-0479">Metal-binding</keyword>
<dbReference type="FunFam" id="3.30.40.10:FF:000215">
    <property type="entry name" value="E3 ubiquitin-protein ligase RNF25"/>
    <property type="match status" value="1"/>
</dbReference>
<feature type="domain" description="RING-type" evidence="16">
    <location>
        <begin position="124"/>
        <end position="191"/>
    </location>
</feature>
<dbReference type="AlphaFoldDB" id="A0A0P7YTI4"/>
<evidence type="ECO:0000256" key="4">
    <source>
        <dbReference type="ARBA" id="ARBA00012483"/>
    </source>
</evidence>
<proteinExistence type="inferred from homology"/>
<feature type="compositionally biased region" description="Polar residues" evidence="15">
    <location>
        <begin position="285"/>
        <end position="296"/>
    </location>
</feature>
<dbReference type="PANTHER" id="PTHR13198:SF4">
    <property type="entry name" value="E3 UBIQUITIN-PROTEIN LIGASE RNF25"/>
    <property type="match status" value="1"/>
</dbReference>
<dbReference type="InterPro" id="IPR039133">
    <property type="entry name" value="RNF25"/>
</dbReference>
<name>A0A0P7YTI4_SCLFO</name>
<dbReference type="GO" id="GO:0005737">
    <property type="term" value="C:cytoplasm"/>
    <property type="evidence" value="ECO:0007669"/>
    <property type="project" value="UniProtKB-SubCell"/>
</dbReference>
<evidence type="ECO:0000256" key="3">
    <source>
        <dbReference type="ARBA" id="ARBA00004906"/>
    </source>
</evidence>
<evidence type="ECO:0000256" key="10">
    <source>
        <dbReference type="ARBA" id="ARBA00022833"/>
    </source>
</evidence>
<feature type="region of interest" description="Disordered" evidence="15">
    <location>
        <begin position="383"/>
        <end position="487"/>
    </location>
</feature>
<comment type="caution">
    <text evidence="18">The sequence shown here is derived from an EMBL/GenBank/DDBJ whole genome shotgun (WGS) entry which is preliminary data.</text>
</comment>
<evidence type="ECO:0000256" key="7">
    <source>
        <dbReference type="ARBA" id="ARBA00022723"/>
    </source>
</evidence>
<comment type="similarity">
    <text evidence="11">Belongs to the RNF25 family.</text>
</comment>
<comment type="subcellular location">
    <subcellularLocation>
        <location evidence="2">Cytoplasm</location>
    </subcellularLocation>
</comment>
<dbReference type="EMBL" id="JARO02003209">
    <property type="protein sequence ID" value="KPP70960.1"/>
    <property type="molecule type" value="Genomic_DNA"/>
</dbReference>
<keyword evidence="9" id="KW-0833">Ubl conjugation pathway</keyword>
<feature type="region of interest" description="Disordered" evidence="15">
    <location>
        <begin position="257"/>
        <end position="323"/>
    </location>
</feature>
<dbReference type="InterPro" id="IPR001841">
    <property type="entry name" value="Znf_RING"/>
</dbReference>
<evidence type="ECO:0000256" key="9">
    <source>
        <dbReference type="ARBA" id="ARBA00022786"/>
    </source>
</evidence>
<dbReference type="Proteomes" id="UP000034805">
    <property type="component" value="Unassembled WGS sequence"/>
</dbReference>
<accession>A0A0P7YTI4</accession>
<feature type="domain" description="RWD" evidence="17">
    <location>
        <begin position="9"/>
        <end position="117"/>
    </location>
</feature>
<dbReference type="CDD" id="cd23818">
    <property type="entry name" value="RWD_RNF25"/>
    <property type="match status" value="1"/>
</dbReference>
<evidence type="ECO:0000256" key="14">
    <source>
        <dbReference type="PROSITE-ProRule" id="PRU00175"/>
    </source>
</evidence>
<dbReference type="InterPro" id="IPR016135">
    <property type="entry name" value="UBQ-conjugating_enzyme/RWD"/>
</dbReference>
<evidence type="ECO:0000256" key="12">
    <source>
        <dbReference type="ARBA" id="ARBA00067354"/>
    </source>
</evidence>
<evidence type="ECO:0000256" key="15">
    <source>
        <dbReference type="SAM" id="MobiDB-lite"/>
    </source>
</evidence>
<dbReference type="InterPro" id="IPR013083">
    <property type="entry name" value="Znf_RING/FYVE/PHD"/>
</dbReference>
<dbReference type="SMART" id="SM00591">
    <property type="entry name" value="RWD"/>
    <property type="match status" value="1"/>
</dbReference>
<dbReference type="EC" id="2.3.2.27" evidence="4"/>
<feature type="compositionally biased region" description="Polar residues" evidence="15">
    <location>
        <begin position="257"/>
        <end position="269"/>
    </location>
</feature>
<evidence type="ECO:0000259" key="17">
    <source>
        <dbReference type="PROSITE" id="PS50908"/>
    </source>
</evidence>
<evidence type="ECO:0000256" key="2">
    <source>
        <dbReference type="ARBA" id="ARBA00004496"/>
    </source>
</evidence>
<gene>
    <name evidence="18" type="ORF">Z043_110167</name>
</gene>
<keyword evidence="6" id="KW-0808">Transferase</keyword>
<dbReference type="PANTHER" id="PTHR13198">
    <property type="entry name" value="RING FINGER PROTEIN 25"/>
    <property type="match status" value="1"/>
</dbReference>
<feature type="compositionally biased region" description="Low complexity" evidence="15">
    <location>
        <begin position="272"/>
        <end position="283"/>
    </location>
</feature>